<evidence type="ECO:0000256" key="1">
    <source>
        <dbReference type="SAM" id="MobiDB-lite"/>
    </source>
</evidence>
<name>A0ABX7NLM4_9BACT</name>
<dbReference type="Proteomes" id="UP000662747">
    <property type="component" value="Chromosome"/>
</dbReference>
<organism evidence="3 4">
    <name type="scientific">Pyxidicoccus parkwayensis</name>
    <dbReference type="NCBI Taxonomy" id="2813578"/>
    <lineage>
        <taxon>Bacteria</taxon>
        <taxon>Pseudomonadati</taxon>
        <taxon>Myxococcota</taxon>
        <taxon>Myxococcia</taxon>
        <taxon>Myxococcales</taxon>
        <taxon>Cystobacterineae</taxon>
        <taxon>Myxococcaceae</taxon>
        <taxon>Pyxidicoccus</taxon>
    </lineage>
</organism>
<reference evidence="3 4" key="1">
    <citation type="submission" date="2021-02" db="EMBL/GenBank/DDBJ databases">
        <title>De Novo genome assembly of isolated myxobacteria.</title>
        <authorList>
            <person name="Stevens D.C."/>
        </authorList>
    </citation>
    <scope>NUCLEOTIDE SEQUENCE [LARGE SCALE GENOMIC DNA]</scope>
    <source>
        <strain evidence="4">SCPEA02</strain>
    </source>
</reference>
<accession>A0ABX7NLM4</accession>
<feature type="compositionally biased region" description="Acidic residues" evidence="1">
    <location>
        <begin position="207"/>
        <end position="222"/>
    </location>
</feature>
<dbReference type="InterPro" id="IPR027375">
    <property type="entry name" value="DKNYY"/>
</dbReference>
<keyword evidence="2" id="KW-0812">Transmembrane</keyword>
<keyword evidence="2" id="KW-1133">Transmembrane helix</keyword>
<proteinExistence type="predicted"/>
<gene>
    <name evidence="3" type="ORF">JY651_29980</name>
</gene>
<protein>
    <submittedName>
        <fullName evidence="3">DKNYY domain-containing protein</fullName>
    </submittedName>
</protein>
<evidence type="ECO:0000313" key="4">
    <source>
        <dbReference type="Proteomes" id="UP000662747"/>
    </source>
</evidence>
<evidence type="ECO:0000313" key="3">
    <source>
        <dbReference type="EMBL" id="QSQ19533.1"/>
    </source>
</evidence>
<dbReference type="RefSeq" id="WP_206721117.1">
    <property type="nucleotide sequence ID" value="NZ_CP071090.1"/>
</dbReference>
<keyword evidence="4" id="KW-1185">Reference proteome</keyword>
<keyword evidence="2" id="KW-0472">Membrane</keyword>
<dbReference type="EMBL" id="CP071090">
    <property type="protein sequence ID" value="QSQ19533.1"/>
    <property type="molecule type" value="Genomic_DNA"/>
</dbReference>
<dbReference type="Pfam" id="PF13644">
    <property type="entry name" value="DKNYY"/>
    <property type="match status" value="1"/>
</dbReference>
<feature type="region of interest" description="Disordered" evidence="1">
    <location>
        <begin position="200"/>
        <end position="222"/>
    </location>
</feature>
<sequence>MLAHAIHHELAPTQATFDAMSLTKVVLLSLGAVVLLGVAVLFISWSFISSLFTNSYEIKNGKVLYHVAGIGLSEVTGADAETFREMRAGNHGFGEDKHGIYFHTQRLPGVDRDSFVILSEASYWSKDKNTVFYGADVLPEVDASRFRLLSPYYGTDGKSVYSGGRLIAGADPETFELVGKDGTMARDKNAWYRHEERGHMKNGTFVSDEEEAEDAESDSQAP</sequence>
<evidence type="ECO:0000256" key="2">
    <source>
        <dbReference type="SAM" id="Phobius"/>
    </source>
</evidence>
<feature type="transmembrane region" description="Helical" evidence="2">
    <location>
        <begin position="26"/>
        <end position="52"/>
    </location>
</feature>